<dbReference type="Proteomes" id="UP000663499">
    <property type="component" value="Chromosome"/>
</dbReference>
<keyword evidence="4" id="KW-1185">Reference proteome</keyword>
<sequence>MKFYLVRHVETTGNVENRFAGVTETQYTPRGLQQFDVLVKRLAAELEVDAIYSSPISRANKIAQAVGQRNGLPVVVRPELSEINFGVFENQKVENIPETHQEIWDEWNKDYVHYKIPEGESLQGFHKRVGIFADEFKDKDGTILVICHGGPIQSMITHLLDLDVTQRWNFFIPLGGMVEIRYEHGFGTLNRLVSMVDGHGIL</sequence>
<dbReference type="InterPro" id="IPR029033">
    <property type="entry name" value="His_PPase_superfam"/>
</dbReference>
<dbReference type="SUPFAM" id="SSF53254">
    <property type="entry name" value="Phosphoglycerate mutase-like"/>
    <property type="match status" value="1"/>
</dbReference>
<evidence type="ECO:0000313" key="3">
    <source>
        <dbReference type="EMBL" id="QSX08380.1"/>
    </source>
</evidence>
<dbReference type="KEGG" id="alka:J0B03_11405"/>
<gene>
    <name evidence="3" type="ORF">J0B03_11405</name>
</gene>
<evidence type="ECO:0000313" key="4">
    <source>
        <dbReference type="Proteomes" id="UP000663499"/>
    </source>
</evidence>
<dbReference type="PANTHER" id="PTHR48100">
    <property type="entry name" value="BROAD-SPECIFICITY PHOSPHATASE YOR283W-RELATED"/>
    <property type="match status" value="1"/>
</dbReference>
<reference evidence="3" key="1">
    <citation type="submission" date="2021-03" db="EMBL/GenBank/DDBJ databases">
        <title>Alkalibacter marinus sp. nov., isolated from tidal flat sediment.</title>
        <authorList>
            <person name="Namirimu T."/>
            <person name="Yang J.-A."/>
            <person name="Yang S.-H."/>
            <person name="Kim Y.-J."/>
            <person name="Kwon K.K."/>
        </authorList>
    </citation>
    <scope>NUCLEOTIDE SEQUENCE</scope>
    <source>
        <strain evidence="3">ES005</strain>
    </source>
</reference>
<dbReference type="GO" id="GO:0016791">
    <property type="term" value="F:phosphatase activity"/>
    <property type="evidence" value="ECO:0007669"/>
    <property type="project" value="TreeGrafter"/>
</dbReference>
<dbReference type="InterPro" id="IPR050275">
    <property type="entry name" value="PGM_Phosphatase"/>
</dbReference>
<dbReference type="EMBL" id="CP071444">
    <property type="protein sequence ID" value="QSX08380.1"/>
    <property type="molecule type" value="Genomic_DNA"/>
</dbReference>
<feature type="binding site" evidence="2">
    <location>
        <position position="58"/>
    </location>
    <ligand>
        <name>substrate</name>
    </ligand>
</feature>
<proteinExistence type="predicted"/>
<dbReference type="GO" id="GO:0005737">
    <property type="term" value="C:cytoplasm"/>
    <property type="evidence" value="ECO:0007669"/>
    <property type="project" value="TreeGrafter"/>
</dbReference>
<feature type="binding site" evidence="2">
    <location>
        <begin position="7"/>
        <end position="14"/>
    </location>
    <ligand>
        <name>substrate</name>
    </ligand>
</feature>
<dbReference type="SMART" id="SM00855">
    <property type="entry name" value="PGAM"/>
    <property type="match status" value="1"/>
</dbReference>
<protein>
    <submittedName>
        <fullName evidence="3">Histidine phosphatase family protein</fullName>
    </submittedName>
</protein>
<dbReference type="AlphaFoldDB" id="A0A975AIC1"/>
<organism evidence="3 4">
    <name type="scientific">Alkalibacter rhizosphaerae</name>
    <dbReference type="NCBI Taxonomy" id="2815577"/>
    <lineage>
        <taxon>Bacteria</taxon>
        <taxon>Bacillati</taxon>
        <taxon>Bacillota</taxon>
        <taxon>Clostridia</taxon>
        <taxon>Eubacteriales</taxon>
        <taxon>Eubacteriaceae</taxon>
        <taxon>Alkalibacter</taxon>
    </lineage>
</organism>
<dbReference type="CDD" id="cd07040">
    <property type="entry name" value="HP"/>
    <property type="match status" value="1"/>
</dbReference>
<feature type="active site" description="Proton donor/acceptor" evidence="1">
    <location>
        <position position="82"/>
    </location>
</feature>
<name>A0A975AIC1_9FIRM</name>
<dbReference type="PANTHER" id="PTHR48100:SF1">
    <property type="entry name" value="HISTIDINE PHOSPHATASE FAMILY PROTEIN-RELATED"/>
    <property type="match status" value="1"/>
</dbReference>
<evidence type="ECO:0000256" key="1">
    <source>
        <dbReference type="PIRSR" id="PIRSR613078-1"/>
    </source>
</evidence>
<dbReference type="InterPro" id="IPR013078">
    <property type="entry name" value="His_Pase_superF_clade-1"/>
</dbReference>
<dbReference type="Pfam" id="PF00300">
    <property type="entry name" value="His_Phos_1"/>
    <property type="match status" value="1"/>
</dbReference>
<dbReference type="RefSeq" id="WP_207299722.1">
    <property type="nucleotide sequence ID" value="NZ_CP071444.1"/>
</dbReference>
<dbReference type="PIRSF" id="PIRSF000709">
    <property type="entry name" value="6PFK_2-Ptase"/>
    <property type="match status" value="1"/>
</dbReference>
<dbReference type="Gene3D" id="3.40.50.1240">
    <property type="entry name" value="Phosphoglycerate mutase-like"/>
    <property type="match status" value="1"/>
</dbReference>
<evidence type="ECO:0000256" key="2">
    <source>
        <dbReference type="PIRSR" id="PIRSR613078-2"/>
    </source>
</evidence>
<feature type="active site" description="Tele-phosphohistidine intermediate" evidence="1">
    <location>
        <position position="8"/>
    </location>
</feature>
<accession>A0A975AIC1</accession>